<evidence type="ECO:0000256" key="4">
    <source>
        <dbReference type="ARBA" id="ARBA00022833"/>
    </source>
</evidence>
<dbReference type="GO" id="GO:0005634">
    <property type="term" value="C:nucleus"/>
    <property type="evidence" value="ECO:0007669"/>
    <property type="project" value="TreeGrafter"/>
</dbReference>
<feature type="domain" description="C2H2-type" evidence="7">
    <location>
        <begin position="23"/>
        <end position="50"/>
    </location>
</feature>
<name>A0A1V9X313_9ACAR</name>
<gene>
    <name evidence="8" type="ORF">BIW11_13312</name>
</gene>
<evidence type="ECO:0000259" key="7">
    <source>
        <dbReference type="PROSITE" id="PS50157"/>
    </source>
</evidence>
<dbReference type="GO" id="GO:0008270">
    <property type="term" value="F:zinc ion binding"/>
    <property type="evidence" value="ECO:0007669"/>
    <property type="project" value="UniProtKB-KW"/>
</dbReference>
<feature type="region of interest" description="Disordered" evidence="6">
    <location>
        <begin position="71"/>
        <end position="100"/>
    </location>
</feature>
<evidence type="ECO:0000313" key="9">
    <source>
        <dbReference type="Proteomes" id="UP000192247"/>
    </source>
</evidence>
<dbReference type="Gene3D" id="3.30.160.60">
    <property type="entry name" value="Classic Zinc Finger"/>
    <property type="match status" value="3"/>
</dbReference>
<evidence type="ECO:0000256" key="6">
    <source>
        <dbReference type="SAM" id="MobiDB-lite"/>
    </source>
</evidence>
<dbReference type="Pfam" id="PF00096">
    <property type="entry name" value="zf-C2H2"/>
    <property type="match status" value="2"/>
</dbReference>
<reference evidence="8 9" key="1">
    <citation type="journal article" date="2017" name="Gigascience">
        <title>Draft genome of the honey bee ectoparasitic mite, Tropilaelaps mercedesae, is shaped by the parasitic life history.</title>
        <authorList>
            <person name="Dong X."/>
            <person name="Armstrong S.D."/>
            <person name="Xia D."/>
            <person name="Makepeace B.L."/>
            <person name="Darby A.C."/>
            <person name="Kadowaki T."/>
        </authorList>
    </citation>
    <scope>NUCLEOTIDE SEQUENCE [LARGE SCALE GENOMIC DNA]</scope>
    <source>
        <strain evidence="8">Wuxi-XJTLU</strain>
    </source>
</reference>
<dbReference type="Proteomes" id="UP000192247">
    <property type="component" value="Unassembled WGS sequence"/>
</dbReference>
<dbReference type="InParanoid" id="A0A1V9X313"/>
<keyword evidence="3 5" id="KW-0863">Zinc-finger</keyword>
<protein>
    <submittedName>
        <fullName evidence="8">Zinc finger protein-like</fullName>
    </submittedName>
</protein>
<feature type="domain" description="C2H2-type" evidence="7">
    <location>
        <begin position="1"/>
        <end position="22"/>
    </location>
</feature>
<dbReference type="PANTHER" id="PTHR14196:SF12">
    <property type="entry name" value="ZINC FINGER PROTEIN 208-LIKE"/>
    <property type="match status" value="1"/>
</dbReference>
<dbReference type="InterPro" id="IPR013087">
    <property type="entry name" value="Znf_C2H2_type"/>
</dbReference>
<dbReference type="FunFam" id="3.30.160.60:FF:002343">
    <property type="entry name" value="Zinc finger protein 33A"/>
    <property type="match status" value="2"/>
</dbReference>
<dbReference type="GO" id="GO:0000977">
    <property type="term" value="F:RNA polymerase II transcription regulatory region sequence-specific DNA binding"/>
    <property type="evidence" value="ECO:0007669"/>
    <property type="project" value="TreeGrafter"/>
</dbReference>
<sequence length="100" mass="11846">MRGFATKQNLKVHFRTHTGERPYGCMVCGRRFNQKHVLRDHERTHTGDMPYRCDSCGLRFKTSSALYIHNRTHHPHRIGNGQNRYQDSADEQLQRPRHGF</sequence>
<dbReference type="SUPFAM" id="SSF57667">
    <property type="entry name" value="beta-beta-alpha zinc fingers"/>
    <property type="match status" value="1"/>
</dbReference>
<evidence type="ECO:0000256" key="2">
    <source>
        <dbReference type="ARBA" id="ARBA00022737"/>
    </source>
</evidence>
<evidence type="ECO:0000256" key="5">
    <source>
        <dbReference type="PROSITE-ProRule" id="PRU00042"/>
    </source>
</evidence>
<dbReference type="OrthoDB" id="6478496at2759"/>
<keyword evidence="9" id="KW-1185">Reference proteome</keyword>
<dbReference type="STRING" id="418985.A0A1V9X313"/>
<dbReference type="EMBL" id="MNPL01027350">
    <property type="protein sequence ID" value="OQR67788.1"/>
    <property type="molecule type" value="Genomic_DNA"/>
</dbReference>
<evidence type="ECO:0000313" key="8">
    <source>
        <dbReference type="EMBL" id="OQR67788.1"/>
    </source>
</evidence>
<keyword evidence="1" id="KW-0479">Metal-binding</keyword>
<keyword evidence="2" id="KW-0677">Repeat</keyword>
<dbReference type="InterPro" id="IPR050717">
    <property type="entry name" value="C2H2-ZF_Transcription_Reg"/>
</dbReference>
<dbReference type="InterPro" id="IPR036236">
    <property type="entry name" value="Znf_C2H2_sf"/>
</dbReference>
<proteinExistence type="predicted"/>
<keyword evidence="4" id="KW-0862">Zinc</keyword>
<evidence type="ECO:0000256" key="1">
    <source>
        <dbReference type="ARBA" id="ARBA00022723"/>
    </source>
</evidence>
<dbReference type="AlphaFoldDB" id="A0A1V9X313"/>
<evidence type="ECO:0000256" key="3">
    <source>
        <dbReference type="ARBA" id="ARBA00022771"/>
    </source>
</evidence>
<accession>A0A1V9X313</accession>
<feature type="domain" description="C2H2-type" evidence="7">
    <location>
        <begin position="51"/>
        <end position="78"/>
    </location>
</feature>
<dbReference type="PROSITE" id="PS00028">
    <property type="entry name" value="ZINC_FINGER_C2H2_1"/>
    <property type="match status" value="2"/>
</dbReference>
<dbReference type="PANTHER" id="PTHR14196">
    <property type="entry name" value="ODD-SKIPPED - RELATED"/>
    <property type="match status" value="1"/>
</dbReference>
<organism evidence="8 9">
    <name type="scientific">Tropilaelaps mercedesae</name>
    <dbReference type="NCBI Taxonomy" id="418985"/>
    <lineage>
        <taxon>Eukaryota</taxon>
        <taxon>Metazoa</taxon>
        <taxon>Ecdysozoa</taxon>
        <taxon>Arthropoda</taxon>
        <taxon>Chelicerata</taxon>
        <taxon>Arachnida</taxon>
        <taxon>Acari</taxon>
        <taxon>Parasitiformes</taxon>
        <taxon>Mesostigmata</taxon>
        <taxon>Gamasina</taxon>
        <taxon>Dermanyssoidea</taxon>
        <taxon>Laelapidae</taxon>
        <taxon>Tropilaelaps</taxon>
    </lineage>
</organism>
<dbReference type="PROSITE" id="PS50157">
    <property type="entry name" value="ZINC_FINGER_C2H2_2"/>
    <property type="match status" value="3"/>
</dbReference>
<comment type="caution">
    <text evidence="8">The sequence shown here is derived from an EMBL/GenBank/DDBJ whole genome shotgun (WGS) entry which is preliminary data.</text>
</comment>
<dbReference type="GO" id="GO:0000981">
    <property type="term" value="F:DNA-binding transcription factor activity, RNA polymerase II-specific"/>
    <property type="evidence" value="ECO:0007669"/>
    <property type="project" value="TreeGrafter"/>
</dbReference>
<dbReference type="SMART" id="SM00355">
    <property type="entry name" value="ZnF_C2H2"/>
    <property type="match status" value="2"/>
</dbReference>